<sequence length="512" mass="57196">MTTELVSKVRHHACSVCAARWRCRIAPSCAYWNRSASVQVRQIRWKFPQDYSEAYVCRTCEEKALLTRGTCPGCRVDRALPGRTTDGASICGDCAGITRSYLCDRCGYEGPLHTGRLCTRCTLSDLVHGFFDDGTGRINPALSTLADKLIASPNPKSTWMWLRRPHVHNLISDLATGALPLTHEALHELPNWRTVAHLRDLLMAAGALPVIDKLLLHHQTWLTHRLNELHDDPHQRLLRTFATWHQLPQLRAKAAVKPLTSGSRRAAGEQFQAARIFLTWLDTTGRSLTCCEQADLDAWHAAHGPRQSHTLRTFLRWAMDTGHIPKLRLPVLENSKATPMSQQHRLRLIRRAVTHDELPLTTRVAACLVLLYAQPVTRLVRLTVDDLIQDQDELLLKLGDPPTPVPEPFANLLRELADDRPHLNTATNPDARWLFPGRRADQPAHAGTIREHLRLAGFAAGTARVSALRQLVLQAPAPVIANSLGFHHKTTTRIAADAGGSWTHYAPSDHAQ</sequence>
<evidence type="ECO:0008006" key="3">
    <source>
        <dbReference type="Google" id="ProtNLM"/>
    </source>
</evidence>
<dbReference type="SUPFAM" id="SSF56349">
    <property type="entry name" value="DNA breaking-rejoining enzymes"/>
    <property type="match status" value="1"/>
</dbReference>
<dbReference type="EMBL" id="JBHMBW010000013">
    <property type="protein sequence ID" value="MFB9624852.1"/>
    <property type="molecule type" value="Genomic_DNA"/>
</dbReference>
<organism evidence="1 2">
    <name type="scientific">Nonomuraea helvata</name>
    <dbReference type="NCBI Taxonomy" id="37484"/>
    <lineage>
        <taxon>Bacteria</taxon>
        <taxon>Bacillati</taxon>
        <taxon>Actinomycetota</taxon>
        <taxon>Actinomycetes</taxon>
        <taxon>Streptosporangiales</taxon>
        <taxon>Streptosporangiaceae</taxon>
        <taxon>Nonomuraea</taxon>
    </lineage>
</organism>
<dbReference type="InterPro" id="IPR011010">
    <property type="entry name" value="DNA_brk_join_enz"/>
</dbReference>
<dbReference type="Proteomes" id="UP001589532">
    <property type="component" value="Unassembled WGS sequence"/>
</dbReference>
<accession>A0ABV5RZL1</accession>
<evidence type="ECO:0000313" key="2">
    <source>
        <dbReference type="Proteomes" id="UP001589532"/>
    </source>
</evidence>
<protein>
    <recommendedName>
        <fullName evidence="3">Recombinase XerD</fullName>
    </recommendedName>
</protein>
<proteinExistence type="predicted"/>
<comment type="caution">
    <text evidence="1">The sequence shown here is derived from an EMBL/GenBank/DDBJ whole genome shotgun (WGS) entry which is preliminary data.</text>
</comment>
<reference evidence="1 2" key="1">
    <citation type="submission" date="2024-09" db="EMBL/GenBank/DDBJ databases">
        <authorList>
            <person name="Sun Q."/>
            <person name="Mori K."/>
        </authorList>
    </citation>
    <scope>NUCLEOTIDE SEQUENCE [LARGE SCALE GENOMIC DNA]</scope>
    <source>
        <strain evidence="1 2">JCM 3143</strain>
    </source>
</reference>
<dbReference type="RefSeq" id="WP_345003249.1">
    <property type="nucleotide sequence ID" value="NZ_BAAAXV010000012.1"/>
</dbReference>
<gene>
    <name evidence="1" type="ORF">ACFFSA_17320</name>
</gene>
<name>A0ABV5RZL1_9ACTN</name>
<evidence type="ECO:0000313" key="1">
    <source>
        <dbReference type="EMBL" id="MFB9624852.1"/>
    </source>
</evidence>
<keyword evidence="2" id="KW-1185">Reference proteome</keyword>